<keyword evidence="1" id="KW-0378">Hydrolase</keyword>
<dbReference type="GO" id="GO:0008233">
    <property type="term" value="F:peptidase activity"/>
    <property type="evidence" value="ECO:0007669"/>
    <property type="project" value="UniProtKB-KW"/>
</dbReference>
<keyword evidence="5" id="KW-1185">Reference proteome</keyword>
<dbReference type="AlphaFoldDB" id="A0AAV0GCF7"/>
<gene>
    <name evidence="4" type="ORF">CEPIT_LOCUS42255</name>
</gene>
<dbReference type="Gene3D" id="3.30.420.10">
    <property type="entry name" value="Ribonuclease H-like superfamily/Ribonuclease H"/>
    <property type="match status" value="1"/>
</dbReference>
<feature type="compositionally biased region" description="Acidic residues" evidence="2">
    <location>
        <begin position="412"/>
        <end position="432"/>
    </location>
</feature>
<keyword evidence="1" id="KW-0645">Protease</keyword>
<proteinExistence type="predicted"/>
<comment type="caution">
    <text evidence="4">The sequence shown here is derived from an EMBL/GenBank/DDBJ whole genome shotgun (WGS) entry which is preliminary data.</text>
</comment>
<name>A0AAV0GCF7_9ASTE</name>
<feature type="domain" description="Integrase catalytic" evidence="3">
    <location>
        <begin position="152"/>
        <end position="319"/>
    </location>
</feature>
<evidence type="ECO:0000259" key="3">
    <source>
        <dbReference type="PROSITE" id="PS50994"/>
    </source>
</evidence>
<dbReference type="InterPro" id="IPR057670">
    <property type="entry name" value="SH3_retrovirus"/>
</dbReference>
<dbReference type="InterPro" id="IPR012337">
    <property type="entry name" value="RNaseH-like_sf"/>
</dbReference>
<accession>A0AAV0GCF7</accession>
<evidence type="ECO:0000256" key="1">
    <source>
        <dbReference type="ARBA" id="ARBA00022670"/>
    </source>
</evidence>
<evidence type="ECO:0000256" key="2">
    <source>
        <dbReference type="SAM" id="MobiDB-lite"/>
    </source>
</evidence>
<dbReference type="GO" id="GO:0015074">
    <property type="term" value="P:DNA integration"/>
    <property type="evidence" value="ECO:0007669"/>
    <property type="project" value="InterPro"/>
</dbReference>
<dbReference type="Pfam" id="PF25597">
    <property type="entry name" value="SH3_retrovirus"/>
    <property type="match status" value="1"/>
</dbReference>
<reference evidence="4" key="1">
    <citation type="submission" date="2022-07" db="EMBL/GenBank/DDBJ databases">
        <authorList>
            <person name="Macas J."/>
            <person name="Novak P."/>
            <person name="Neumann P."/>
        </authorList>
    </citation>
    <scope>NUCLEOTIDE SEQUENCE</scope>
</reference>
<dbReference type="InterPro" id="IPR001584">
    <property type="entry name" value="Integrase_cat-core"/>
</dbReference>
<dbReference type="InterPro" id="IPR025724">
    <property type="entry name" value="GAG-pre-integrase_dom"/>
</dbReference>
<dbReference type="InterPro" id="IPR054722">
    <property type="entry name" value="PolX-like_BBD"/>
</dbReference>
<dbReference type="InterPro" id="IPR036397">
    <property type="entry name" value="RNaseH_sf"/>
</dbReference>
<evidence type="ECO:0000313" key="5">
    <source>
        <dbReference type="Proteomes" id="UP001152523"/>
    </source>
</evidence>
<dbReference type="PROSITE" id="PS50994">
    <property type="entry name" value="INTEGRASE"/>
    <property type="match status" value="1"/>
</dbReference>
<dbReference type="PANTHER" id="PTHR42648">
    <property type="entry name" value="TRANSPOSASE, PUTATIVE-RELATED"/>
    <property type="match status" value="1"/>
</dbReference>
<protein>
    <recommendedName>
        <fullName evidence="3">Integrase catalytic domain-containing protein</fullName>
    </recommendedName>
</protein>
<dbReference type="Pfam" id="PF22936">
    <property type="entry name" value="Pol_BBD"/>
    <property type="match status" value="1"/>
</dbReference>
<feature type="region of interest" description="Disordered" evidence="2">
    <location>
        <begin position="405"/>
        <end position="455"/>
    </location>
</feature>
<dbReference type="PANTHER" id="PTHR42648:SF28">
    <property type="entry name" value="TRANSPOSON-ENCODED PROTEIN WITH RIBONUCLEASE H-LIKE AND RETROVIRUS ZINC FINGER-LIKE DOMAINS"/>
    <property type="match status" value="1"/>
</dbReference>
<organism evidence="4 5">
    <name type="scientific">Cuscuta epithymum</name>
    <dbReference type="NCBI Taxonomy" id="186058"/>
    <lineage>
        <taxon>Eukaryota</taxon>
        <taxon>Viridiplantae</taxon>
        <taxon>Streptophyta</taxon>
        <taxon>Embryophyta</taxon>
        <taxon>Tracheophyta</taxon>
        <taxon>Spermatophyta</taxon>
        <taxon>Magnoliopsida</taxon>
        <taxon>eudicotyledons</taxon>
        <taxon>Gunneridae</taxon>
        <taxon>Pentapetalae</taxon>
        <taxon>asterids</taxon>
        <taxon>lamiids</taxon>
        <taxon>Solanales</taxon>
        <taxon>Convolvulaceae</taxon>
        <taxon>Cuscuteae</taxon>
        <taxon>Cuscuta</taxon>
        <taxon>Cuscuta subgen. Cuscuta</taxon>
    </lineage>
</organism>
<dbReference type="Proteomes" id="UP001152523">
    <property type="component" value="Unassembled WGS sequence"/>
</dbReference>
<dbReference type="GO" id="GO:0006508">
    <property type="term" value="P:proteolysis"/>
    <property type="evidence" value="ECO:0007669"/>
    <property type="project" value="UniProtKB-KW"/>
</dbReference>
<sequence>MGNTSFSKIVGIGDVHITTNVGCALLLKDVRHVPDLRLNLISGTALDQQGYLNRFKEGTWKLSKGSLVVARGHICGTLYKTHAKLCHPSLNAVEEEISPNLWHRRLGHLSVKGLTTLAKKDVISMGKGVALDLCEHYLFGKQHRVSFSSTRKNHSELLSLVHSDVCRPIEEESLGGSRYFVTFIDDASRKVWAYCLKSKDQVFDRFKLFHAMVERETGKKLKCPRSDNGGEYTSREFSAYCASYGIRHEKTVPRSPQHNGVAERMNRTIMEKVRCMLSMAKLPKPFWGEAVLTACYLINRSPSVRLNFEVLEKKWSGRDVSYSHLKVFGCKAFAHVSKELRQKLDLKSNPCIFIGYGDEEFGYRLWDPKLKKVVRSRDVVFHENEFHGCAPIIRQQHTLEDKVPASSNIPLSDEEMHDTTEQESDGSVDDDIPQQGKPSSEDEAEGIHVRRSMRGIVPQRKYSTSEWILVASEGEPPSIA</sequence>
<evidence type="ECO:0000313" key="4">
    <source>
        <dbReference type="EMBL" id="CAH9145486.1"/>
    </source>
</evidence>
<dbReference type="InterPro" id="IPR039537">
    <property type="entry name" value="Retrotran_Ty1/copia-like"/>
</dbReference>
<dbReference type="SUPFAM" id="SSF53098">
    <property type="entry name" value="Ribonuclease H-like"/>
    <property type="match status" value="1"/>
</dbReference>
<dbReference type="Pfam" id="PF13976">
    <property type="entry name" value="gag_pre-integrs"/>
    <property type="match status" value="1"/>
</dbReference>
<dbReference type="Pfam" id="PF00665">
    <property type="entry name" value="rve"/>
    <property type="match status" value="1"/>
</dbReference>
<dbReference type="EMBL" id="CAMAPF010001079">
    <property type="protein sequence ID" value="CAH9145486.1"/>
    <property type="molecule type" value="Genomic_DNA"/>
</dbReference>
<dbReference type="GO" id="GO:0003676">
    <property type="term" value="F:nucleic acid binding"/>
    <property type="evidence" value="ECO:0007669"/>
    <property type="project" value="InterPro"/>
</dbReference>